<dbReference type="RefSeq" id="WP_184546727.1">
    <property type="nucleotide sequence ID" value="NZ_JACHMP010000001.1"/>
</dbReference>
<dbReference type="Pfam" id="PF14026">
    <property type="entry name" value="SCO4226-like"/>
    <property type="match status" value="1"/>
</dbReference>
<evidence type="ECO:0000313" key="2">
    <source>
        <dbReference type="Proteomes" id="UP000540685"/>
    </source>
</evidence>
<dbReference type="NCBIfam" id="NF033706">
    <property type="entry name" value="Ni_bind_SCO4226"/>
    <property type="match status" value="1"/>
</dbReference>
<dbReference type="InterPro" id="IPR042557">
    <property type="entry name" value="SCO4226"/>
</dbReference>
<evidence type="ECO:0008006" key="3">
    <source>
        <dbReference type="Google" id="ProtNLM"/>
    </source>
</evidence>
<keyword evidence="2" id="KW-1185">Reference proteome</keyword>
<reference evidence="1 2" key="1">
    <citation type="submission" date="2020-08" db="EMBL/GenBank/DDBJ databases">
        <title>Sequencing the genomes of 1000 actinobacteria strains.</title>
        <authorList>
            <person name="Klenk H.-P."/>
        </authorList>
    </citation>
    <scope>NUCLEOTIDE SEQUENCE [LARGE SCALE GENOMIC DNA]</scope>
    <source>
        <strain evidence="1 2">DSM 46887</strain>
    </source>
</reference>
<evidence type="ECO:0000313" key="1">
    <source>
        <dbReference type="EMBL" id="MBB5823518.1"/>
    </source>
</evidence>
<name>A0A7W9IML8_9ACTN</name>
<gene>
    <name evidence="1" type="ORF">F4562_006580</name>
</gene>
<dbReference type="Proteomes" id="UP000540685">
    <property type="component" value="Unassembled WGS sequence"/>
</dbReference>
<comment type="caution">
    <text evidence="1">The sequence shown here is derived from an EMBL/GenBank/DDBJ whole genome shotgun (WGS) entry which is preliminary data.</text>
</comment>
<dbReference type="EMBL" id="JACHMP010000001">
    <property type="protein sequence ID" value="MBB5823518.1"/>
    <property type="molecule type" value="Genomic_DNA"/>
</dbReference>
<dbReference type="InterPro" id="IPR025336">
    <property type="entry name" value="SCO4226-like"/>
</dbReference>
<protein>
    <recommendedName>
        <fullName evidence="3">SCO4226 family nickel-binding protein</fullName>
    </recommendedName>
</protein>
<accession>A0A7W9IML8</accession>
<proteinExistence type="predicted"/>
<sequence length="82" mass="9044">MARFMDVHHGMVGITDQQLREAHEADVAIQHEEGVTFEHAWADPADGVVYCLSDAPDADAVRRVHQRAGHPADEIHPVPLTV</sequence>
<dbReference type="Gene3D" id="3.30.70.3090">
    <property type="entry name" value="ORF SCO4226, nickel-binding ferredoxin-like monomer"/>
    <property type="match status" value="1"/>
</dbReference>
<organism evidence="1 2">
    <name type="scientific">Streptosporangium becharense</name>
    <dbReference type="NCBI Taxonomy" id="1816182"/>
    <lineage>
        <taxon>Bacteria</taxon>
        <taxon>Bacillati</taxon>
        <taxon>Actinomycetota</taxon>
        <taxon>Actinomycetes</taxon>
        <taxon>Streptosporangiales</taxon>
        <taxon>Streptosporangiaceae</taxon>
        <taxon>Streptosporangium</taxon>
    </lineage>
</organism>
<dbReference type="AlphaFoldDB" id="A0A7W9IML8"/>